<proteinExistence type="predicted"/>
<name>A0A433B9T4_9FUNG</name>
<protein>
    <submittedName>
        <fullName evidence="1">Uncharacterized protein</fullName>
    </submittedName>
</protein>
<sequence length="113" mass="12967">MDLKHAISRSVRAKLGKLLFELVVMPGMDTALVEIWANACVRLIKKKKKLGPEDLILPWHPFYLMIDRTFFPKSRQRTLISESYPSGFGGSSDLGYGARSYFGMPWAYFMVFE</sequence>
<dbReference type="GO" id="GO:0016504">
    <property type="term" value="F:peptidase activator activity"/>
    <property type="evidence" value="ECO:0007669"/>
    <property type="project" value="InterPro"/>
</dbReference>
<dbReference type="EMBL" id="RBNI01015141">
    <property type="protein sequence ID" value="RUP16866.1"/>
    <property type="molecule type" value="Genomic_DNA"/>
</dbReference>
<keyword evidence="2" id="KW-1185">Reference proteome</keyword>
<comment type="caution">
    <text evidence="1">The sequence shown here is derived from an EMBL/GenBank/DDBJ whole genome shotgun (WGS) entry which is preliminary data.</text>
</comment>
<dbReference type="AlphaFoldDB" id="A0A433B9T4"/>
<dbReference type="PANTHER" id="PTHR32170:SF3">
    <property type="entry name" value="PROTEASOME ACTIVATOR COMPLEX SUBUNIT 4"/>
    <property type="match status" value="1"/>
</dbReference>
<reference evidence="1 2" key="1">
    <citation type="journal article" date="2018" name="New Phytol.">
        <title>Phylogenomics of Endogonaceae and evolution of mycorrhizas within Mucoromycota.</title>
        <authorList>
            <person name="Chang Y."/>
            <person name="Desiro A."/>
            <person name="Na H."/>
            <person name="Sandor L."/>
            <person name="Lipzen A."/>
            <person name="Clum A."/>
            <person name="Barry K."/>
            <person name="Grigoriev I.V."/>
            <person name="Martin F.M."/>
            <person name="Stajich J.E."/>
            <person name="Smith M.E."/>
            <person name="Bonito G."/>
            <person name="Spatafora J.W."/>
        </authorList>
    </citation>
    <scope>NUCLEOTIDE SEQUENCE [LARGE SCALE GENOMIC DNA]</scope>
    <source>
        <strain evidence="1 2">GMNB39</strain>
    </source>
</reference>
<dbReference type="GO" id="GO:0005829">
    <property type="term" value="C:cytosol"/>
    <property type="evidence" value="ECO:0007669"/>
    <property type="project" value="TreeGrafter"/>
</dbReference>
<dbReference type="GO" id="GO:0005634">
    <property type="term" value="C:nucleus"/>
    <property type="evidence" value="ECO:0007669"/>
    <property type="project" value="TreeGrafter"/>
</dbReference>
<dbReference type="Proteomes" id="UP000268093">
    <property type="component" value="Unassembled WGS sequence"/>
</dbReference>
<dbReference type="InterPro" id="IPR035309">
    <property type="entry name" value="PSME4"/>
</dbReference>
<dbReference type="PANTHER" id="PTHR32170">
    <property type="entry name" value="PROTEASOME ACTIVATOR COMPLEX SUBUNIT 4"/>
    <property type="match status" value="1"/>
</dbReference>
<evidence type="ECO:0000313" key="2">
    <source>
        <dbReference type="Proteomes" id="UP000268093"/>
    </source>
</evidence>
<organism evidence="1 2">
    <name type="scientific">Jimgerdemannia flammicorona</name>
    <dbReference type="NCBI Taxonomy" id="994334"/>
    <lineage>
        <taxon>Eukaryota</taxon>
        <taxon>Fungi</taxon>
        <taxon>Fungi incertae sedis</taxon>
        <taxon>Mucoromycota</taxon>
        <taxon>Mucoromycotina</taxon>
        <taxon>Endogonomycetes</taxon>
        <taxon>Endogonales</taxon>
        <taxon>Endogonaceae</taxon>
        <taxon>Jimgerdemannia</taxon>
    </lineage>
</organism>
<gene>
    <name evidence="1" type="ORF">BC936DRAFT_139498</name>
</gene>
<dbReference type="OrthoDB" id="17907at2759"/>
<accession>A0A433B9T4</accession>
<dbReference type="GO" id="GO:0070628">
    <property type="term" value="F:proteasome binding"/>
    <property type="evidence" value="ECO:0007669"/>
    <property type="project" value="InterPro"/>
</dbReference>
<dbReference type="GO" id="GO:0010499">
    <property type="term" value="P:proteasomal ubiquitin-independent protein catabolic process"/>
    <property type="evidence" value="ECO:0007669"/>
    <property type="project" value="TreeGrafter"/>
</dbReference>
<evidence type="ECO:0000313" key="1">
    <source>
        <dbReference type="EMBL" id="RUP16866.1"/>
    </source>
</evidence>